<keyword evidence="2" id="KW-0496">Mitochondrion</keyword>
<reference evidence="2" key="2">
    <citation type="journal article" date="2014" name="Fungal Genet. Biol.">
        <title>Comparative analysis of mitochondrial genomes from closely related Rhynchosporium species reveals extensive intron invasion.</title>
        <authorList>
            <person name="Torriani S.F."/>
            <person name="Penselin D."/>
            <person name="Knogge W."/>
            <person name="Felder M."/>
            <person name="Taudien S."/>
            <person name="Platzer M."/>
            <person name="McDonald B.A."/>
            <person name="Brunner P.C."/>
        </authorList>
    </citation>
    <scope>NUCLEOTIDE SEQUENCE</scope>
</reference>
<dbReference type="PANTHER" id="PTHR36181">
    <property type="entry name" value="INTRON-ENCODED ENDONUCLEASE AI3-RELATED"/>
    <property type="match status" value="1"/>
</dbReference>
<reference evidence="2" key="1">
    <citation type="submission" date="2013-09" db="EMBL/GenBank/DDBJ databases">
        <authorList>
            <person name="Torriani S.F.F."/>
            <person name="Penselin D."/>
            <person name="Knogge W."/>
            <person name="Felder M."/>
            <person name="Taudien S."/>
            <person name="Platzer M."/>
            <person name="McDonald B.A."/>
            <person name="Brunner P.C."/>
        </authorList>
    </citation>
    <scope>NUCLEOTIDE SEQUENCE</scope>
</reference>
<dbReference type="GO" id="GO:0005739">
    <property type="term" value="C:mitochondrion"/>
    <property type="evidence" value="ECO:0007669"/>
    <property type="project" value="UniProtKB-ARBA"/>
</dbReference>
<geneLocation type="mitochondrion" evidence="2"/>
<dbReference type="PANTHER" id="PTHR36181:SF3">
    <property type="entry name" value="INTRON-ENCODED DNA ENDONUCLEASE AI5 BETA"/>
    <property type="match status" value="1"/>
</dbReference>
<dbReference type="InterPro" id="IPR027434">
    <property type="entry name" value="Homing_endonucl"/>
</dbReference>
<dbReference type="GeneID" id="17963569"/>
<dbReference type="EMBL" id="KF650573">
    <property type="protein sequence ID" value="AHC02364.1"/>
    <property type="molecule type" value="Genomic_DNA"/>
</dbReference>
<dbReference type="Gene3D" id="3.10.28.10">
    <property type="entry name" value="Homing endonucleases"/>
    <property type="match status" value="1"/>
</dbReference>
<evidence type="ECO:0000313" key="2">
    <source>
        <dbReference type="EMBL" id="AHC02364.1"/>
    </source>
</evidence>
<dbReference type="SUPFAM" id="SSF55608">
    <property type="entry name" value="Homing endonucleases"/>
    <property type="match status" value="1"/>
</dbReference>
<accession>V5W5M6</accession>
<dbReference type="InterPro" id="IPR051289">
    <property type="entry name" value="LAGLIDADG_Endonuclease"/>
</dbReference>
<dbReference type="InterPro" id="IPR004860">
    <property type="entry name" value="LAGLIDADG_dom"/>
</dbReference>
<protein>
    <submittedName>
        <fullName evidence="2">GIYYIG</fullName>
    </submittedName>
</protein>
<gene>
    <name evidence="2" type="primary">nad5i1</name>
</gene>
<dbReference type="Pfam" id="PF00961">
    <property type="entry name" value="LAGLIDADG_1"/>
    <property type="match status" value="1"/>
</dbReference>
<organism evidence="2">
    <name type="scientific">Rhynchosporium graminicola</name>
    <dbReference type="NCBI Taxonomy" id="2792576"/>
    <lineage>
        <taxon>Eukaryota</taxon>
        <taxon>Fungi</taxon>
        <taxon>Dikarya</taxon>
        <taxon>Ascomycota</taxon>
        <taxon>Pezizomycotina</taxon>
        <taxon>Leotiomycetes</taxon>
        <taxon>Helotiales</taxon>
        <taxon>Ploettnerulaceae</taxon>
        <taxon>Rhynchosporium</taxon>
    </lineage>
</organism>
<dbReference type="GO" id="GO:0004519">
    <property type="term" value="F:endonuclease activity"/>
    <property type="evidence" value="ECO:0007669"/>
    <property type="project" value="InterPro"/>
</dbReference>
<dbReference type="AlphaFoldDB" id="V5W5M6"/>
<proteinExistence type="predicted"/>
<feature type="domain" description="Homing endonuclease LAGLIDADG" evidence="1">
    <location>
        <begin position="114"/>
        <end position="172"/>
    </location>
</feature>
<sequence length="201" mass="23672">MTIFNGNISSIYKKEQFRIWLETYNKQYSTNITFKDRLLEPSLQSGWISGFADAEGCFYGRVKSCLTSKLKRAPPLTFQITPKEFYIIKILRDIFLNLSQPSASTCEDKYVKGHNEIIKDLTLKNINYDKSWNGWSFHCSSFTKLKVIRNYFSRYKLKTKKSLAFKKWCKIHDLVLNKKHLTLEGLNKIDLLSKDINKFIR</sequence>
<evidence type="ECO:0000259" key="1">
    <source>
        <dbReference type="Pfam" id="PF00961"/>
    </source>
</evidence>
<name>V5W5M6_9HELO</name>
<dbReference type="RefSeq" id="YP_008965378.1">
    <property type="nucleotide sequence ID" value="NC_023126.1"/>
</dbReference>